<gene>
    <name evidence="1" type="ORF">HK097_010357</name>
</gene>
<name>A0AAD5S7P1_9FUNG</name>
<evidence type="ECO:0000313" key="2">
    <source>
        <dbReference type="Proteomes" id="UP001212841"/>
    </source>
</evidence>
<evidence type="ECO:0000313" key="1">
    <source>
        <dbReference type="EMBL" id="KAJ3048648.1"/>
    </source>
</evidence>
<organism evidence="1 2">
    <name type="scientific">Rhizophlyctis rosea</name>
    <dbReference type="NCBI Taxonomy" id="64517"/>
    <lineage>
        <taxon>Eukaryota</taxon>
        <taxon>Fungi</taxon>
        <taxon>Fungi incertae sedis</taxon>
        <taxon>Chytridiomycota</taxon>
        <taxon>Chytridiomycota incertae sedis</taxon>
        <taxon>Chytridiomycetes</taxon>
        <taxon>Rhizophlyctidales</taxon>
        <taxon>Rhizophlyctidaceae</taxon>
        <taxon>Rhizophlyctis</taxon>
    </lineage>
</organism>
<dbReference type="EMBL" id="JADGJD010000760">
    <property type="protein sequence ID" value="KAJ3048648.1"/>
    <property type="molecule type" value="Genomic_DNA"/>
</dbReference>
<dbReference type="Proteomes" id="UP001212841">
    <property type="component" value="Unassembled WGS sequence"/>
</dbReference>
<reference evidence="1" key="1">
    <citation type="submission" date="2020-05" db="EMBL/GenBank/DDBJ databases">
        <title>Phylogenomic resolution of chytrid fungi.</title>
        <authorList>
            <person name="Stajich J.E."/>
            <person name="Amses K."/>
            <person name="Simmons R."/>
            <person name="Seto K."/>
            <person name="Myers J."/>
            <person name="Bonds A."/>
            <person name="Quandt C.A."/>
            <person name="Barry K."/>
            <person name="Liu P."/>
            <person name="Grigoriev I."/>
            <person name="Longcore J.E."/>
            <person name="James T.Y."/>
        </authorList>
    </citation>
    <scope>NUCLEOTIDE SEQUENCE</scope>
    <source>
        <strain evidence="1">JEL0318</strain>
    </source>
</reference>
<accession>A0AAD5S7P1</accession>
<proteinExistence type="predicted"/>
<comment type="caution">
    <text evidence="1">The sequence shown here is derived from an EMBL/GenBank/DDBJ whole genome shotgun (WGS) entry which is preliminary data.</text>
</comment>
<keyword evidence="2" id="KW-1185">Reference proteome</keyword>
<dbReference type="AlphaFoldDB" id="A0AAD5S7P1"/>
<protein>
    <submittedName>
        <fullName evidence="1">Uncharacterized protein</fullName>
    </submittedName>
</protein>
<sequence length="61" mass="6906">MAENTTKTTNAPQKTMAGGIAQHIDQLKPHVKRFDEWLSQFPAFVGLERVTNIPKVRTLDQ</sequence>